<dbReference type="EMBL" id="JACASF010000006">
    <property type="protein sequence ID" value="KAF6471609.1"/>
    <property type="molecule type" value="Genomic_DNA"/>
</dbReference>
<organism evidence="1 2">
    <name type="scientific">Molossus molossus</name>
    <name type="common">Pallas' mastiff bat</name>
    <name type="synonym">Vespertilio molossus</name>
    <dbReference type="NCBI Taxonomy" id="27622"/>
    <lineage>
        <taxon>Eukaryota</taxon>
        <taxon>Metazoa</taxon>
        <taxon>Chordata</taxon>
        <taxon>Craniata</taxon>
        <taxon>Vertebrata</taxon>
        <taxon>Euteleostomi</taxon>
        <taxon>Mammalia</taxon>
        <taxon>Eutheria</taxon>
        <taxon>Laurasiatheria</taxon>
        <taxon>Chiroptera</taxon>
        <taxon>Yangochiroptera</taxon>
        <taxon>Molossidae</taxon>
        <taxon>Molossus</taxon>
    </lineage>
</organism>
<evidence type="ECO:0008006" key="3">
    <source>
        <dbReference type="Google" id="ProtNLM"/>
    </source>
</evidence>
<dbReference type="InParanoid" id="A0A7J8HI86"/>
<evidence type="ECO:0000313" key="1">
    <source>
        <dbReference type="EMBL" id="KAF6471609.1"/>
    </source>
</evidence>
<accession>A0A7J8HI86</accession>
<proteinExistence type="predicted"/>
<dbReference type="InterPro" id="IPR012337">
    <property type="entry name" value="RNaseH-like_sf"/>
</dbReference>
<name>A0A7J8HI86_MOLMO</name>
<dbReference type="PANTHER" id="PTHR45913">
    <property type="entry name" value="EPM2A-INTERACTING PROTEIN 1"/>
    <property type="match status" value="1"/>
</dbReference>
<reference evidence="1 2" key="1">
    <citation type="journal article" date="2020" name="Nature">
        <title>Six reference-quality genomes reveal evolution of bat adaptations.</title>
        <authorList>
            <person name="Jebb D."/>
            <person name="Huang Z."/>
            <person name="Pippel M."/>
            <person name="Hughes G.M."/>
            <person name="Lavrichenko K."/>
            <person name="Devanna P."/>
            <person name="Winkler S."/>
            <person name="Jermiin L.S."/>
            <person name="Skirmuntt E.C."/>
            <person name="Katzourakis A."/>
            <person name="Burkitt-Gray L."/>
            <person name="Ray D.A."/>
            <person name="Sullivan K.A.M."/>
            <person name="Roscito J.G."/>
            <person name="Kirilenko B.M."/>
            <person name="Davalos L.M."/>
            <person name="Corthals A.P."/>
            <person name="Power M.L."/>
            <person name="Jones G."/>
            <person name="Ransome R.D."/>
            <person name="Dechmann D.K.N."/>
            <person name="Locatelli A.G."/>
            <person name="Puechmaille S.J."/>
            <person name="Fedrigo O."/>
            <person name="Jarvis E.D."/>
            <person name="Hiller M."/>
            <person name="Vernes S.C."/>
            <person name="Myers E.W."/>
            <person name="Teeling E.C."/>
        </authorList>
    </citation>
    <scope>NUCLEOTIDE SEQUENCE [LARGE SCALE GENOMIC DNA]</scope>
    <source>
        <strain evidence="1">MMolMol1</strain>
        <tissue evidence="1">Muscle</tissue>
    </source>
</reference>
<sequence length="276" mass="32353">MSTVVSCINFVKSRGFNSCQFKELLNDLDSEYDDLVYHCEVQWLSHRNMLMRFYELQDEVKQFMEMKGKPVRVLNDSEWLCDLAFMVGITMYLSELTIKLQGSNKLLSSSLLSNMKSFEAKLRLWKVQLQRSNTVHFPTLEGQKPSMTFEYAGELPKLIEAFNERFTEVKSKQIEFNIFVTQFSVEPADVPDNLQQEIIQLQSHDELKDRYNNLPMLGFYKCYINNEAFPTLRRCALKYASVFGTTYCCKQFFLKLIMARSRLGSRLTKANLEKYL</sequence>
<evidence type="ECO:0000313" key="2">
    <source>
        <dbReference type="Proteomes" id="UP000550707"/>
    </source>
</evidence>
<dbReference type="AlphaFoldDB" id="A0A7J8HI86"/>
<dbReference type="PANTHER" id="PTHR45913:SF5">
    <property type="entry name" value="GENERAL TRANSCRIPTION FACTOR II-I REPEAT DOMAIN-CONTAINING PROTEIN 2A-LIKE PROTEIN"/>
    <property type="match status" value="1"/>
</dbReference>
<dbReference type="Proteomes" id="UP000550707">
    <property type="component" value="Unassembled WGS sequence"/>
</dbReference>
<protein>
    <recommendedName>
        <fullName evidence="3">HAT C-terminal dimerisation domain-containing protein</fullName>
    </recommendedName>
</protein>
<comment type="caution">
    <text evidence="1">The sequence shown here is derived from an EMBL/GenBank/DDBJ whole genome shotgun (WGS) entry which is preliminary data.</text>
</comment>
<gene>
    <name evidence="1" type="ORF">HJG59_010988</name>
</gene>
<dbReference type="SUPFAM" id="SSF53098">
    <property type="entry name" value="Ribonuclease H-like"/>
    <property type="match status" value="1"/>
</dbReference>
<keyword evidence="2" id="KW-1185">Reference proteome</keyword>